<feature type="region of interest" description="Disordered" evidence="4">
    <location>
        <begin position="952"/>
        <end position="1071"/>
    </location>
</feature>
<feature type="region of interest" description="Disordered" evidence="4">
    <location>
        <begin position="405"/>
        <end position="442"/>
    </location>
</feature>
<protein>
    <submittedName>
        <fullName evidence="6">Nucleolar complex protein 2 homolog</fullName>
    </submittedName>
</protein>
<dbReference type="PANTHER" id="PTHR12687">
    <property type="entry name" value="NUCLEOLAR COMPLEX 2 AND RAD4-RELATED"/>
    <property type="match status" value="1"/>
</dbReference>
<dbReference type="InterPro" id="IPR005343">
    <property type="entry name" value="Noc2"/>
</dbReference>
<comment type="subcellular location">
    <subcellularLocation>
        <location evidence="1">Nucleus</location>
    </subcellularLocation>
</comment>
<dbReference type="Pfam" id="PF03715">
    <property type="entry name" value="Noc2"/>
    <property type="match status" value="1"/>
</dbReference>
<accession>A0A6I9HS52</accession>
<feature type="compositionally biased region" description="Acidic residues" evidence="4">
    <location>
        <begin position="421"/>
        <end position="437"/>
    </location>
</feature>
<dbReference type="GO" id="GO:0000122">
    <property type="term" value="P:negative regulation of transcription by RNA polymerase II"/>
    <property type="evidence" value="ECO:0007669"/>
    <property type="project" value="TreeGrafter"/>
</dbReference>
<dbReference type="GO" id="GO:0005730">
    <property type="term" value="C:nucleolus"/>
    <property type="evidence" value="ECO:0007669"/>
    <property type="project" value="TreeGrafter"/>
</dbReference>
<dbReference type="GeneID" id="102044421"/>
<dbReference type="GO" id="GO:0042393">
    <property type="term" value="F:histone binding"/>
    <property type="evidence" value="ECO:0007669"/>
    <property type="project" value="TreeGrafter"/>
</dbReference>
<name>A0A6I9HS52_GEOFO</name>
<dbReference type="GO" id="GO:0005654">
    <property type="term" value="C:nucleoplasm"/>
    <property type="evidence" value="ECO:0007669"/>
    <property type="project" value="TreeGrafter"/>
</dbReference>
<evidence type="ECO:0000256" key="4">
    <source>
        <dbReference type="SAM" id="MobiDB-lite"/>
    </source>
</evidence>
<dbReference type="PANTHER" id="PTHR12687:SF4">
    <property type="entry name" value="NUCLEOLAR COMPLEX PROTEIN 2 HOMOLOG"/>
    <property type="match status" value="1"/>
</dbReference>
<dbReference type="AlphaFoldDB" id="A0A6I9HS52"/>
<gene>
    <name evidence="6" type="primary">NOC2L</name>
</gene>
<dbReference type="GO" id="GO:0042273">
    <property type="term" value="P:ribosomal large subunit biogenesis"/>
    <property type="evidence" value="ECO:0007669"/>
    <property type="project" value="TreeGrafter"/>
</dbReference>
<feature type="compositionally biased region" description="Acidic residues" evidence="4">
    <location>
        <begin position="1002"/>
        <end position="1032"/>
    </location>
</feature>
<dbReference type="SUPFAM" id="SSF48371">
    <property type="entry name" value="ARM repeat"/>
    <property type="match status" value="1"/>
</dbReference>
<evidence type="ECO:0000256" key="1">
    <source>
        <dbReference type="ARBA" id="ARBA00004123"/>
    </source>
</evidence>
<dbReference type="OrthoDB" id="10266662at2759"/>
<feature type="compositionally biased region" description="Acidic residues" evidence="4">
    <location>
        <begin position="969"/>
        <end position="978"/>
    </location>
</feature>
<dbReference type="KEGG" id="gfr:102044421"/>
<evidence type="ECO:0000256" key="2">
    <source>
        <dbReference type="ARBA" id="ARBA00005907"/>
    </source>
</evidence>
<sequence>MAVHDMEQKWAQSSSPADLHMAVHDMEQSSAQSSSPADLHMAVHDMEQKWAQNSSPAALHMAVPDMEQSSAQNSSPAALHMAVHDMEQSRAQSSSPADLHMAVHDMEQSRAQSSSPADLHMAVHDMEQSRAQSSSPADLHMAVHDMEQSRAQSSSPADLHMAVHDMEQSRAQSSSPADLHMAVHDMEQSRAQSSSPADLHMAVHDMEQSRAQSSSPADLHMAVHDMEQSRAQSSSPADLHMAVHDMEQSRAQSSSPADLHMAVHDMEQSRAQSSSPADLHMAVHDMEQSRAQSSSPADLHMAVHDMEQSRAQSSSPADLEMAVHDMEQSSAQSSSPADLEMAVHDMEQSRAQSSSPADLHMAVHDMEKKGKASEHKDQLSRLKDRDPEFYKFLQENDHKLLDFDASDSSEEEEALHRPPDTLEEASDEDEDDEDEEQEKVKRKKVSLIHVSLKMVEEWKKAAQRNLTPKLLHEITQAYKAAVATTKGDSGGDPSKFQVTDTAVFNALVSFCIRDLFHHLHKLLLPKAPKNKLKMVLPSTSPLWGKLRLDIKVYLGCTIQLLSCLTEASVGAAVLQHVNSTVPYYLSFPKQCRALLKQTITLWSTGEETVRVLAFLVLNKICRYKKEVYLSPLLKQMYIAFVKNSRFTSPNVLPMINFMQRTLTEMLALDSPTSYQHSFIYIRQLAIHLRSAMTLRKKENFQSVYNWQYIHCLYFWCRVLSTIHPSEVMEPLIYPLTQVIIGCIKLVPTSRFYPLRMHCVRALTLLSQSTRTFIPVLPFILEVFQQVDFNKKPGRMSSKPINFAVILKLSNANLQEKAFRDGLIDQLYDLLLEYLHGQAHSIGFPELVLPTVIQLKSFLKECKVANYCRPMRQLLEKLQENSAHICSRRQKVTFGVASTAAVEQWEKQVKEEGTPLSRYYSQWKKLREKEIQLEISGKERLEDLNFPEIKRRRPDERKEEDKKEFKDLFELDSDSEEENGGFSVKGKGRASDDSSEASSKEFGEEDDDEEGNYEVEEDEEEELEEDSESEEDGREGAQQRRSCPRGLSRSDLQQLAQGGDDLVQDLEFSDED</sequence>
<comment type="similarity">
    <text evidence="2">Belongs to the NOC2 family.</text>
</comment>
<feature type="compositionally biased region" description="Basic and acidic residues" evidence="4">
    <location>
        <begin position="952"/>
        <end position="968"/>
    </location>
</feature>
<dbReference type="GO" id="GO:0030690">
    <property type="term" value="C:Noc1p-Noc2p complex"/>
    <property type="evidence" value="ECO:0007669"/>
    <property type="project" value="TreeGrafter"/>
</dbReference>
<dbReference type="Proteomes" id="UP000504602">
    <property type="component" value="Unplaced"/>
</dbReference>
<evidence type="ECO:0000256" key="3">
    <source>
        <dbReference type="ARBA" id="ARBA00023242"/>
    </source>
</evidence>
<dbReference type="RefSeq" id="XP_005427765.2">
    <property type="nucleotide sequence ID" value="XM_005427708.3"/>
</dbReference>
<evidence type="ECO:0000313" key="6">
    <source>
        <dbReference type="RefSeq" id="XP_005427765.2"/>
    </source>
</evidence>
<dbReference type="InterPro" id="IPR016024">
    <property type="entry name" value="ARM-type_fold"/>
</dbReference>
<proteinExistence type="inferred from homology"/>
<reference evidence="6" key="1">
    <citation type="submission" date="2025-08" db="UniProtKB">
        <authorList>
            <consortium name="RefSeq"/>
        </authorList>
    </citation>
    <scope>IDENTIFICATION</scope>
</reference>
<evidence type="ECO:0000313" key="5">
    <source>
        <dbReference type="Proteomes" id="UP000504602"/>
    </source>
</evidence>
<dbReference type="GO" id="GO:0030691">
    <property type="term" value="C:Noc2p-Noc3p complex"/>
    <property type="evidence" value="ECO:0007669"/>
    <property type="project" value="TreeGrafter"/>
</dbReference>
<dbReference type="InParanoid" id="A0A6I9HS52"/>
<feature type="compositionally biased region" description="Acidic residues" evidence="4">
    <location>
        <begin position="1061"/>
        <end position="1071"/>
    </location>
</feature>
<organism evidence="5 6">
    <name type="scientific">Geospiza fortis</name>
    <name type="common">Medium ground-finch</name>
    <dbReference type="NCBI Taxonomy" id="48883"/>
    <lineage>
        <taxon>Eukaryota</taxon>
        <taxon>Metazoa</taxon>
        <taxon>Chordata</taxon>
        <taxon>Craniata</taxon>
        <taxon>Vertebrata</taxon>
        <taxon>Euteleostomi</taxon>
        <taxon>Archelosauria</taxon>
        <taxon>Archosauria</taxon>
        <taxon>Dinosauria</taxon>
        <taxon>Saurischia</taxon>
        <taxon>Theropoda</taxon>
        <taxon>Coelurosauria</taxon>
        <taxon>Aves</taxon>
        <taxon>Neognathae</taxon>
        <taxon>Neoaves</taxon>
        <taxon>Telluraves</taxon>
        <taxon>Australaves</taxon>
        <taxon>Passeriformes</taxon>
        <taxon>Thraupidae</taxon>
        <taxon>Geospiza</taxon>
    </lineage>
</organism>
<keyword evidence="5" id="KW-1185">Reference proteome</keyword>
<dbReference type="GO" id="GO:0003714">
    <property type="term" value="F:transcription corepressor activity"/>
    <property type="evidence" value="ECO:0007669"/>
    <property type="project" value="TreeGrafter"/>
</dbReference>
<dbReference type="CTD" id="26155"/>
<keyword evidence="3" id="KW-0539">Nucleus</keyword>